<evidence type="ECO:0000313" key="2">
    <source>
        <dbReference type="Proteomes" id="UP000077266"/>
    </source>
</evidence>
<dbReference type="EMBL" id="KV425961">
    <property type="protein sequence ID" value="KZV95207.1"/>
    <property type="molecule type" value="Genomic_DNA"/>
</dbReference>
<evidence type="ECO:0000313" key="1">
    <source>
        <dbReference type="EMBL" id="KZV95207.1"/>
    </source>
</evidence>
<gene>
    <name evidence="1" type="ORF">EXIGLDRAFT_735812</name>
</gene>
<protein>
    <recommendedName>
        <fullName evidence="3">F-box domain-containing protein</fullName>
    </recommendedName>
</protein>
<dbReference type="InParanoid" id="A0A165JQY4"/>
<name>A0A165JQY4_EXIGL</name>
<dbReference type="Proteomes" id="UP000077266">
    <property type="component" value="Unassembled WGS sequence"/>
</dbReference>
<dbReference type="AlphaFoldDB" id="A0A165JQY4"/>
<accession>A0A165JQY4</accession>
<reference evidence="1 2" key="1">
    <citation type="journal article" date="2016" name="Mol. Biol. Evol.">
        <title>Comparative Genomics of Early-Diverging Mushroom-Forming Fungi Provides Insights into the Origins of Lignocellulose Decay Capabilities.</title>
        <authorList>
            <person name="Nagy L.G."/>
            <person name="Riley R."/>
            <person name="Tritt A."/>
            <person name="Adam C."/>
            <person name="Daum C."/>
            <person name="Floudas D."/>
            <person name="Sun H."/>
            <person name="Yadav J.S."/>
            <person name="Pangilinan J."/>
            <person name="Larsson K.H."/>
            <person name="Matsuura K."/>
            <person name="Barry K."/>
            <person name="Labutti K."/>
            <person name="Kuo R."/>
            <person name="Ohm R.A."/>
            <person name="Bhattacharya S.S."/>
            <person name="Shirouzu T."/>
            <person name="Yoshinaga Y."/>
            <person name="Martin F.M."/>
            <person name="Grigoriev I.V."/>
            <person name="Hibbett D.S."/>
        </authorList>
    </citation>
    <scope>NUCLEOTIDE SEQUENCE [LARGE SCALE GENOMIC DNA]</scope>
    <source>
        <strain evidence="1 2">HHB12029</strain>
    </source>
</reference>
<keyword evidence="2" id="KW-1185">Reference proteome</keyword>
<sequence>MVSGSPYADDYDHDSGRLAFPSVTRLVYRLFKSNFSAFVHTLEMCPNIQILDLRGHTAMDAEAASHDYGRLAELAVHVTHIHIHAVNNMYRTIVALYTPQRRSFIVELPLGQSPEGTLCSIFSDLRQGVRLSITCSLRYETMHLSYWDIDGTDSQGMHRGLFRCRGDTVQTLWNHLPQISLSEITIDAALLGGVLGTHLVLPVVHELTISITDIDSFAFPETGTPRFPELRLLRLAVAKSLSMLFISASSLASFIFDLRIDGGVLAKLVLENVTMEGGIAEVAAVVHEH</sequence>
<proteinExistence type="predicted"/>
<evidence type="ECO:0008006" key="3">
    <source>
        <dbReference type="Google" id="ProtNLM"/>
    </source>
</evidence>
<organism evidence="1 2">
    <name type="scientific">Exidia glandulosa HHB12029</name>
    <dbReference type="NCBI Taxonomy" id="1314781"/>
    <lineage>
        <taxon>Eukaryota</taxon>
        <taxon>Fungi</taxon>
        <taxon>Dikarya</taxon>
        <taxon>Basidiomycota</taxon>
        <taxon>Agaricomycotina</taxon>
        <taxon>Agaricomycetes</taxon>
        <taxon>Auriculariales</taxon>
        <taxon>Exidiaceae</taxon>
        <taxon>Exidia</taxon>
    </lineage>
</organism>